<dbReference type="RefSeq" id="WP_088906709.1">
    <property type="nucleotide sequence ID" value="NZ_CP018145.1"/>
</dbReference>
<dbReference type="PANTHER" id="PTHR43798">
    <property type="entry name" value="MONOACYLGLYCEROL LIPASE"/>
    <property type="match status" value="1"/>
</dbReference>
<feature type="domain" description="AB hydrolase-1" evidence="1">
    <location>
        <begin position="23"/>
        <end position="249"/>
    </location>
</feature>
<dbReference type="InterPro" id="IPR029058">
    <property type="entry name" value="AB_hydrolase_fold"/>
</dbReference>
<dbReference type="InterPro" id="IPR000073">
    <property type="entry name" value="AB_hydrolase_1"/>
</dbReference>
<proteinExistence type="predicted"/>
<gene>
    <name evidence="2" type="ORF">BP422_04225</name>
</gene>
<dbReference type="PRINTS" id="PR00111">
    <property type="entry name" value="ABHYDROLASE"/>
</dbReference>
<accession>A0A220MD71</accession>
<dbReference type="Pfam" id="PF00561">
    <property type="entry name" value="Abhydrolase_1"/>
    <property type="match status" value="1"/>
</dbReference>
<dbReference type="GO" id="GO:0047372">
    <property type="term" value="F:monoacylglycerol lipase activity"/>
    <property type="evidence" value="ECO:0007669"/>
    <property type="project" value="TreeGrafter"/>
</dbReference>
<dbReference type="KEGG" id="bfm:BP422_04225"/>
<evidence type="ECO:0000313" key="2">
    <source>
        <dbReference type="EMBL" id="ASJ52829.1"/>
    </source>
</evidence>
<dbReference type="PANTHER" id="PTHR43798:SF5">
    <property type="entry name" value="MONOACYLGLYCEROL LIPASE ABHD6"/>
    <property type="match status" value="1"/>
</dbReference>
<dbReference type="SUPFAM" id="SSF53474">
    <property type="entry name" value="alpha/beta-Hydrolases"/>
    <property type="match status" value="1"/>
</dbReference>
<name>A0A220MD71_9BACL</name>
<dbReference type="Proteomes" id="UP000197781">
    <property type="component" value="Chromosome"/>
</dbReference>
<evidence type="ECO:0000313" key="3">
    <source>
        <dbReference type="Proteomes" id="UP000197781"/>
    </source>
</evidence>
<dbReference type="EMBL" id="CP018145">
    <property type="protein sequence ID" value="ASJ52829.1"/>
    <property type="molecule type" value="Genomic_DNA"/>
</dbReference>
<evidence type="ECO:0000259" key="1">
    <source>
        <dbReference type="Pfam" id="PF00561"/>
    </source>
</evidence>
<protein>
    <submittedName>
        <fullName evidence="2">Alpha/beta hydrolase</fullName>
    </submittedName>
</protein>
<sequence length="263" mass="28817">MKKEVQLSNGIKIAYVEEGAGDSLVLIHGFCGSSSYWHKLVPLLSKTHRVIAIDLRGHGDSSAPDEPYSIERFADDLALLVDELGLAKIHLFGHSLGGYVTLAFANQYADKLASFGLIHSTPFPDDDTAKANRDKGADNIRQNGMEPFIKALVPKLFAPSHIDTMREEVQLAKEIGFATSPVGAIQTLIAMRDRADRNHVLQETTLPVLLVAGSEDQIIPAEKTFTVDKNNVEQVLLPDVGHMGMVEAPEKMAEAFKSFLNRK</sequence>
<dbReference type="InterPro" id="IPR050266">
    <property type="entry name" value="AB_hydrolase_sf"/>
</dbReference>
<organism evidence="2 3">
    <name type="scientific">Brevibacillus formosus</name>
    <dbReference type="NCBI Taxonomy" id="54913"/>
    <lineage>
        <taxon>Bacteria</taxon>
        <taxon>Bacillati</taxon>
        <taxon>Bacillota</taxon>
        <taxon>Bacilli</taxon>
        <taxon>Bacillales</taxon>
        <taxon>Paenibacillaceae</taxon>
        <taxon>Brevibacillus</taxon>
    </lineage>
</organism>
<reference evidence="2 3" key="1">
    <citation type="submission" date="2016-11" db="EMBL/GenBank/DDBJ databases">
        <authorList>
            <person name="Jaros S."/>
            <person name="Januszkiewicz K."/>
            <person name="Wedrychowicz H."/>
        </authorList>
    </citation>
    <scope>NUCLEOTIDE SEQUENCE [LARGE SCALE GENOMIC DNA]</scope>
    <source>
        <strain evidence="2 3">NF2</strain>
    </source>
</reference>
<dbReference type="GO" id="GO:0046464">
    <property type="term" value="P:acylglycerol catabolic process"/>
    <property type="evidence" value="ECO:0007669"/>
    <property type="project" value="TreeGrafter"/>
</dbReference>
<dbReference type="AlphaFoldDB" id="A0A220MD71"/>
<keyword evidence="2" id="KW-0378">Hydrolase</keyword>
<dbReference type="GO" id="GO:0016020">
    <property type="term" value="C:membrane"/>
    <property type="evidence" value="ECO:0007669"/>
    <property type="project" value="TreeGrafter"/>
</dbReference>
<dbReference type="Gene3D" id="3.40.50.1820">
    <property type="entry name" value="alpha/beta hydrolase"/>
    <property type="match status" value="1"/>
</dbReference>